<sequence length="61" mass="7164">MPGFETCVGRFCLCRRDFNRPHLCPKSLFSRLWQSIAPPTLEGWGYTNKVRKARTEENSKF</sequence>
<evidence type="ECO:0000313" key="2">
    <source>
        <dbReference type="Proteomes" id="UP001050975"/>
    </source>
</evidence>
<accession>A0AAV3XK74</accession>
<protein>
    <submittedName>
        <fullName evidence="1">Uncharacterized protein</fullName>
    </submittedName>
</protein>
<dbReference type="Proteomes" id="UP001050975">
    <property type="component" value="Unassembled WGS sequence"/>
</dbReference>
<proteinExistence type="predicted"/>
<gene>
    <name evidence="1" type="ORF">MiSe_67250</name>
</gene>
<evidence type="ECO:0000313" key="1">
    <source>
        <dbReference type="EMBL" id="GET41911.1"/>
    </source>
</evidence>
<dbReference type="AlphaFoldDB" id="A0AAV3XK74"/>
<organism evidence="1 2">
    <name type="scientific">Microseira wollei NIES-4236</name>
    <dbReference type="NCBI Taxonomy" id="2530354"/>
    <lineage>
        <taxon>Bacteria</taxon>
        <taxon>Bacillati</taxon>
        <taxon>Cyanobacteriota</taxon>
        <taxon>Cyanophyceae</taxon>
        <taxon>Oscillatoriophycideae</taxon>
        <taxon>Aerosakkonematales</taxon>
        <taxon>Aerosakkonemataceae</taxon>
        <taxon>Microseira</taxon>
    </lineage>
</organism>
<name>A0AAV3XK74_9CYAN</name>
<comment type="caution">
    <text evidence="1">The sequence shown here is derived from an EMBL/GenBank/DDBJ whole genome shotgun (WGS) entry which is preliminary data.</text>
</comment>
<dbReference type="EMBL" id="BLAY01000140">
    <property type="protein sequence ID" value="GET41911.1"/>
    <property type="molecule type" value="Genomic_DNA"/>
</dbReference>
<reference evidence="1" key="1">
    <citation type="submission" date="2019-10" db="EMBL/GenBank/DDBJ databases">
        <title>Draft genome sequece of Microseira wollei NIES-4236.</title>
        <authorList>
            <person name="Yamaguchi H."/>
            <person name="Suzuki S."/>
            <person name="Kawachi M."/>
        </authorList>
    </citation>
    <scope>NUCLEOTIDE SEQUENCE</scope>
    <source>
        <strain evidence="1">NIES-4236</strain>
    </source>
</reference>
<keyword evidence="2" id="KW-1185">Reference proteome</keyword>